<dbReference type="RefSeq" id="WP_371837020.1">
    <property type="nucleotide sequence ID" value="NZ_JBGMEK010000001.1"/>
</dbReference>
<dbReference type="PANTHER" id="PTHR30121">
    <property type="entry name" value="UNCHARACTERIZED PROTEIN YJGR-RELATED"/>
    <property type="match status" value="1"/>
</dbReference>
<dbReference type="SUPFAM" id="SSF52540">
    <property type="entry name" value="P-loop containing nucleoside triphosphate hydrolases"/>
    <property type="match status" value="1"/>
</dbReference>
<proteinExistence type="predicted"/>
<accession>A0ABV4NTR8</accession>
<dbReference type="PANTHER" id="PTHR30121:SF6">
    <property type="entry name" value="SLR6007 PROTEIN"/>
    <property type="match status" value="1"/>
</dbReference>
<dbReference type="InterPro" id="IPR032689">
    <property type="entry name" value="TraG-D_C"/>
</dbReference>
<dbReference type="InterPro" id="IPR051162">
    <property type="entry name" value="T4SS_component"/>
</dbReference>
<protein>
    <submittedName>
        <fullName evidence="3">TraM recognition domain-containing protein</fullName>
    </submittedName>
</protein>
<comment type="caution">
    <text evidence="3">The sequence shown here is derived from an EMBL/GenBank/DDBJ whole genome shotgun (WGS) entry which is preliminary data.</text>
</comment>
<feature type="compositionally biased region" description="Polar residues" evidence="1">
    <location>
        <begin position="739"/>
        <end position="750"/>
    </location>
</feature>
<feature type="region of interest" description="Disordered" evidence="1">
    <location>
        <begin position="736"/>
        <end position="765"/>
    </location>
</feature>
<keyword evidence="4" id="KW-1185">Reference proteome</keyword>
<dbReference type="Pfam" id="PF12696">
    <property type="entry name" value="TraG-D_C"/>
    <property type="match status" value="1"/>
</dbReference>
<gene>
    <name evidence="3" type="ORF">ACCI49_00585</name>
</gene>
<name>A0ABV4NTR8_9GAMM</name>
<feature type="domain" description="TraD/TraG TraM recognition site" evidence="2">
    <location>
        <begin position="439"/>
        <end position="514"/>
    </location>
</feature>
<evidence type="ECO:0000313" key="3">
    <source>
        <dbReference type="EMBL" id="MFA0809399.1"/>
    </source>
</evidence>
<dbReference type="Gene3D" id="3.40.50.300">
    <property type="entry name" value="P-loop containing nucleotide triphosphate hydrolases"/>
    <property type="match status" value="1"/>
</dbReference>
<evidence type="ECO:0000259" key="2">
    <source>
        <dbReference type="Pfam" id="PF12696"/>
    </source>
</evidence>
<dbReference type="InterPro" id="IPR027417">
    <property type="entry name" value="P-loop_NTPase"/>
</dbReference>
<evidence type="ECO:0000256" key="1">
    <source>
        <dbReference type="SAM" id="MobiDB-lite"/>
    </source>
</evidence>
<reference evidence="3 4" key="1">
    <citation type="submission" date="2024-08" db="EMBL/GenBank/DDBJ databases">
        <authorList>
            <person name="Ishaq N."/>
        </authorList>
    </citation>
    <scope>NUCLEOTIDE SEQUENCE [LARGE SCALE GENOMIC DNA]</scope>
    <source>
        <strain evidence="3 4">DSM 18651</strain>
    </source>
</reference>
<sequence length="864" mass="95239">MSVQYRAPEQHQGIKREFAYRDTRSISDVIRQELPKWDLSLGAVVLLTAGPFYSPLISCISIPAIIGLALWSGSSRYNRSLPMKLPASLGKQTDYNNPVPGSSNQYYPASGTILLGNLRRGKTELWLTGKDLLTHMLLIGTTGSGKTETLVSLSACTAFCMGGGTIYVDAKAAPKLLYQFGTLNRMFCREDDSRVISYITGNRARKERYWERLSNTTNPFAQGTANTAEQTLIGLLPKAGGDNQYFLDRAIAILRSLLPALVELRDKGVLNIYPSLIGEYIAIDKFMSLAKNHIEVNGIHYPNVSLSDKSLKIIRGFLKGLPGFNPDLSPDKQAEEVHRQFGFAEGYFARTLASLAGVYGHIYETELGEADFVDIVLNKRILIVLVPAMEQASEERAALGKIVLSSIRSAMARGLGGKSEGDYEDVIEALPIDLRIPTIIIVDEYAEVAVEGFAVTATQGRGLGVSVVFAGQDLAGFIRASQEEADMIFGNTTQKVLMKLEDPETTWKRFKELGGTMKVAEGGGWDQNIDGLSPYKANLSASIREADRINLLDLKEQSEGQAHIFERANIHRAQMFHWGLSEKKWIRNFRINRMLKIKSPDPDTIDILQNIVRRNINLERNLNDDCEETIPHIPSLDRLAGINSFASKSKWPWRFLATLEDSDSDQANISNSQIPSKKLDTKKTTLSSSIDKLDEAVPNDNGIVSPAIDKASVPPNTSHEHITSKSEDFDGMNVDVLINGSSSTQSNPLENKQPEPGKVISSESSKGINEISRLENKIQKSLAKAENHWIFISATNHDGLSKSQMIYNNMVEINTLAGQSSTEAKISAVESIDGVTDAVVYPSGDIVSKAEDVEELWEALDKLH</sequence>
<evidence type="ECO:0000313" key="4">
    <source>
        <dbReference type="Proteomes" id="UP001569428"/>
    </source>
</evidence>
<organism evidence="3 4">
    <name type="scientific">Microbulbifer epialgicus</name>
    <dbReference type="NCBI Taxonomy" id="393907"/>
    <lineage>
        <taxon>Bacteria</taxon>
        <taxon>Pseudomonadati</taxon>
        <taxon>Pseudomonadota</taxon>
        <taxon>Gammaproteobacteria</taxon>
        <taxon>Cellvibrionales</taxon>
        <taxon>Microbulbiferaceae</taxon>
        <taxon>Microbulbifer</taxon>
    </lineage>
</organism>
<dbReference type="EMBL" id="JBGMEK010000001">
    <property type="protein sequence ID" value="MFA0809399.1"/>
    <property type="molecule type" value="Genomic_DNA"/>
</dbReference>
<dbReference type="Proteomes" id="UP001569428">
    <property type="component" value="Unassembled WGS sequence"/>
</dbReference>